<dbReference type="InterPro" id="IPR002657">
    <property type="entry name" value="BilAc:Na_symport/Acr3"/>
</dbReference>
<feature type="transmembrane region" description="Helical" evidence="5">
    <location>
        <begin position="208"/>
        <end position="226"/>
    </location>
</feature>
<dbReference type="Pfam" id="PF01758">
    <property type="entry name" value="SBF"/>
    <property type="match status" value="1"/>
</dbReference>
<accession>A0A5C1AKV1</accession>
<protein>
    <submittedName>
        <fullName evidence="7">Na+-dependent transporter</fullName>
    </submittedName>
</protein>
<gene>
    <name evidence="7" type="ORF">PX52LOC_04487</name>
</gene>
<feature type="transmembrane region" description="Helical" evidence="5">
    <location>
        <begin position="273"/>
        <end position="296"/>
    </location>
</feature>
<dbReference type="Pfam" id="PF05227">
    <property type="entry name" value="CHASE3"/>
    <property type="match status" value="1"/>
</dbReference>
<dbReference type="OrthoDB" id="185500at2"/>
<feature type="transmembrane region" description="Helical" evidence="5">
    <location>
        <begin position="136"/>
        <end position="156"/>
    </location>
</feature>
<dbReference type="PANTHER" id="PTHR10361:SF28">
    <property type="entry name" value="P3 PROTEIN-RELATED"/>
    <property type="match status" value="1"/>
</dbReference>
<dbReference type="InterPro" id="IPR004710">
    <property type="entry name" value="Bilac:Na_transpt"/>
</dbReference>
<dbReference type="EMBL" id="CP042425">
    <property type="protein sequence ID" value="QEL17498.1"/>
    <property type="molecule type" value="Genomic_DNA"/>
</dbReference>
<dbReference type="InterPro" id="IPR038770">
    <property type="entry name" value="Na+/solute_symporter_sf"/>
</dbReference>
<feature type="transmembrane region" description="Helical" evidence="5">
    <location>
        <begin position="163"/>
        <end position="188"/>
    </location>
</feature>
<evidence type="ECO:0000313" key="7">
    <source>
        <dbReference type="EMBL" id="QEL17498.1"/>
    </source>
</evidence>
<keyword evidence="2 5" id="KW-0812">Transmembrane</keyword>
<feature type="domain" description="CHASE3" evidence="6">
    <location>
        <begin position="409"/>
        <end position="544"/>
    </location>
</feature>
<dbReference type="InterPro" id="IPR007891">
    <property type="entry name" value="CHASE3"/>
</dbReference>
<keyword evidence="8" id="KW-1185">Reference proteome</keyword>
<evidence type="ECO:0000256" key="1">
    <source>
        <dbReference type="ARBA" id="ARBA00004141"/>
    </source>
</evidence>
<evidence type="ECO:0000256" key="2">
    <source>
        <dbReference type="ARBA" id="ARBA00022692"/>
    </source>
</evidence>
<feature type="transmembrane region" description="Helical" evidence="5">
    <location>
        <begin position="101"/>
        <end position="124"/>
    </location>
</feature>
<reference evidence="8" key="1">
    <citation type="submission" date="2019-08" db="EMBL/GenBank/DDBJ databases">
        <title>Limnoglobus roseus gen. nov., sp. nov., a novel freshwater planctomycete with a giant genome from the family Gemmataceae.</title>
        <authorList>
            <person name="Kulichevskaya I.S."/>
            <person name="Naumoff D.G."/>
            <person name="Miroshnikov K."/>
            <person name="Ivanova A."/>
            <person name="Philippov D.A."/>
            <person name="Hakobyan A."/>
            <person name="Rijpstra I.C."/>
            <person name="Sinninghe Damste J.S."/>
            <person name="Liesack W."/>
            <person name="Dedysh S.N."/>
        </authorList>
    </citation>
    <scope>NUCLEOTIDE SEQUENCE [LARGE SCALE GENOMIC DNA]</scope>
    <source>
        <strain evidence="8">PX52</strain>
    </source>
</reference>
<keyword evidence="4 5" id="KW-0472">Membrane</keyword>
<dbReference type="Gene3D" id="1.20.1530.20">
    <property type="match status" value="1"/>
</dbReference>
<keyword evidence="3 5" id="KW-1133">Transmembrane helix</keyword>
<evidence type="ECO:0000256" key="5">
    <source>
        <dbReference type="SAM" id="Phobius"/>
    </source>
</evidence>
<feature type="transmembrane region" description="Helical" evidence="5">
    <location>
        <begin position="376"/>
        <end position="400"/>
    </location>
</feature>
<proteinExistence type="predicted"/>
<dbReference type="CDD" id="cd19410">
    <property type="entry name" value="HK9-like_sensor"/>
    <property type="match status" value="1"/>
</dbReference>
<dbReference type="AlphaFoldDB" id="A0A5C1AKV1"/>
<dbReference type="KEGG" id="lrs:PX52LOC_04487"/>
<evidence type="ECO:0000259" key="6">
    <source>
        <dbReference type="Pfam" id="PF05227"/>
    </source>
</evidence>
<name>A0A5C1AKV1_9BACT</name>
<organism evidence="7 8">
    <name type="scientific">Limnoglobus roseus</name>
    <dbReference type="NCBI Taxonomy" id="2598579"/>
    <lineage>
        <taxon>Bacteria</taxon>
        <taxon>Pseudomonadati</taxon>
        <taxon>Planctomycetota</taxon>
        <taxon>Planctomycetia</taxon>
        <taxon>Gemmatales</taxon>
        <taxon>Gemmataceae</taxon>
        <taxon>Limnoglobus</taxon>
    </lineage>
</organism>
<feature type="transmembrane region" description="Helical" evidence="5">
    <location>
        <begin position="553"/>
        <end position="570"/>
    </location>
</feature>
<feature type="transmembrane region" description="Helical" evidence="5">
    <location>
        <begin position="70"/>
        <end position="89"/>
    </location>
</feature>
<dbReference type="PANTHER" id="PTHR10361">
    <property type="entry name" value="SODIUM-BILE ACID COTRANSPORTER"/>
    <property type="match status" value="1"/>
</dbReference>
<sequence length="587" mass="61475">MGGRAVSEVGLHDRASAEEELPFRLSHAAAGVLRRHFLFLLVAAYGLAAVGPGLGRWVGGLGADVGPAHLSVPMVMLAAVLFLAGLEVPTAGLRHLLRKPAPLVVGLLVNLIVPVLFIAGVAQLTRSWAGAGVQPVLVGLGLIAAMPIAGSATAWAQKADGDLGLSLGLVLASTALSLVTTPVTLYAVSVVALGDDAAVLRDLAAHGSGGFLLVCVLVPSAAGIAARRLLGTERVKALHPVLKTVSSVVLLVLVYVNASRSLPHALAQPDPDLLVALTLVAGSFCAVAFASGWLVARLLRVPPGEQASLVFALGMSNNGTGMVLAAAALADRPEIGLVIVCYNLIQQLAAGGVDYVRTNWTTEPGPGGGWFRTGPLRALASFGFVLIAAVVVANASASYWNVRTLADGNRWVVHTHEVISRLQDVLSLLKDAETGQRGYLLTGRDEYLEPYRAAVEKVPGRVEQLQVLTADNPDQQTRLAKMRARIDAKLGELREAVSARREKGQEAALAVVLDGRGKKMMDDLRTVADEMEATELAALEQRAAAADLRVRRTLSAIVLTTLVVLIVHVARGLSQFRRRPATTGGDG</sequence>
<evidence type="ECO:0000256" key="4">
    <source>
        <dbReference type="ARBA" id="ARBA00023136"/>
    </source>
</evidence>
<feature type="transmembrane region" description="Helical" evidence="5">
    <location>
        <begin position="37"/>
        <end position="58"/>
    </location>
</feature>
<dbReference type="GO" id="GO:0016020">
    <property type="term" value="C:membrane"/>
    <property type="evidence" value="ECO:0007669"/>
    <property type="project" value="UniProtKB-SubCell"/>
</dbReference>
<evidence type="ECO:0000256" key="3">
    <source>
        <dbReference type="ARBA" id="ARBA00022989"/>
    </source>
</evidence>
<evidence type="ECO:0000313" key="8">
    <source>
        <dbReference type="Proteomes" id="UP000324974"/>
    </source>
</evidence>
<feature type="transmembrane region" description="Helical" evidence="5">
    <location>
        <begin position="308"/>
        <end position="329"/>
    </location>
</feature>
<comment type="subcellular location">
    <subcellularLocation>
        <location evidence="1">Membrane</location>
        <topology evidence="1">Multi-pass membrane protein</topology>
    </subcellularLocation>
</comment>
<dbReference type="Proteomes" id="UP000324974">
    <property type="component" value="Chromosome"/>
</dbReference>
<feature type="transmembrane region" description="Helical" evidence="5">
    <location>
        <begin position="238"/>
        <end position="258"/>
    </location>
</feature>